<keyword evidence="2" id="KW-1185">Reference proteome</keyword>
<evidence type="ECO:0000313" key="2">
    <source>
        <dbReference type="Proteomes" id="UP001153636"/>
    </source>
</evidence>
<protein>
    <submittedName>
        <fullName evidence="1">Uncharacterized protein</fullName>
    </submittedName>
</protein>
<reference evidence="1" key="1">
    <citation type="submission" date="2022-01" db="EMBL/GenBank/DDBJ databases">
        <authorList>
            <person name="King R."/>
        </authorList>
    </citation>
    <scope>NUCLEOTIDE SEQUENCE</scope>
</reference>
<accession>A0A9P0GDG7</accession>
<dbReference type="EMBL" id="OV651814">
    <property type="protein sequence ID" value="CAH1106896.1"/>
    <property type="molecule type" value="Genomic_DNA"/>
</dbReference>
<proteinExistence type="predicted"/>
<dbReference type="Proteomes" id="UP001153636">
    <property type="component" value="Chromosome 2"/>
</dbReference>
<dbReference type="AlphaFoldDB" id="A0A9P0GDG7"/>
<evidence type="ECO:0000313" key="1">
    <source>
        <dbReference type="EMBL" id="CAH1106896.1"/>
    </source>
</evidence>
<sequence>MSHVDCRNDITILNSYNIMYSLRKELEQRKSDKFFGYESKMRLQKIEKASPEIFNTVISNFSLFIDTSLNYLKKWFDLSEDIWLSILPNISFKNEGKFEHFEMVIKKAKLQDIKYKDGQFIFSIRLKEIQRIFTNNDKNIRRKIHVTILKNASDSLRNIKYLLFTLCTLHFIFHREFFW</sequence>
<organism evidence="1 2">
    <name type="scientific">Psylliodes chrysocephalus</name>
    <dbReference type="NCBI Taxonomy" id="3402493"/>
    <lineage>
        <taxon>Eukaryota</taxon>
        <taxon>Metazoa</taxon>
        <taxon>Ecdysozoa</taxon>
        <taxon>Arthropoda</taxon>
        <taxon>Hexapoda</taxon>
        <taxon>Insecta</taxon>
        <taxon>Pterygota</taxon>
        <taxon>Neoptera</taxon>
        <taxon>Endopterygota</taxon>
        <taxon>Coleoptera</taxon>
        <taxon>Polyphaga</taxon>
        <taxon>Cucujiformia</taxon>
        <taxon>Chrysomeloidea</taxon>
        <taxon>Chrysomelidae</taxon>
        <taxon>Galerucinae</taxon>
        <taxon>Alticini</taxon>
        <taxon>Psylliodes</taxon>
    </lineage>
</organism>
<dbReference type="OrthoDB" id="6159421at2759"/>
<name>A0A9P0GDG7_9CUCU</name>
<gene>
    <name evidence="1" type="ORF">PSYICH_LOCUS7144</name>
</gene>